<evidence type="ECO:0000313" key="2">
    <source>
        <dbReference type="Proteomes" id="UP001732700"/>
    </source>
</evidence>
<dbReference type="EnsemblPlants" id="AVESA.00010b.r2.5CG0873340.1">
    <property type="protein sequence ID" value="AVESA.00010b.r2.5CG0873340.1.CDS.1"/>
    <property type="gene ID" value="AVESA.00010b.r2.5CG0873340"/>
</dbReference>
<dbReference type="Proteomes" id="UP001732700">
    <property type="component" value="Chromosome 5C"/>
</dbReference>
<organism evidence="1 2">
    <name type="scientific">Avena sativa</name>
    <name type="common">Oat</name>
    <dbReference type="NCBI Taxonomy" id="4498"/>
    <lineage>
        <taxon>Eukaryota</taxon>
        <taxon>Viridiplantae</taxon>
        <taxon>Streptophyta</taxon>
        <taxon>Embryophyta</taxon>
        <taxon>Tracheophyta</taxon>
        <taxon>Spermatophyta</taxon>
        <taxon>Magnoliopsida</taxon>
        <taxon>Liliopsida</taxon>
        <taxon>Poales</taxon>
        <taxon>Poaceae</taxon>
        <taxon>BOP clade</taxon>
        <taxon>Pooideae</taxon>
        <taxon>Poodae</taxon>
        <taxon>Poeae</taxon>
        <taxon>Poeae Chloroplast Group 1 (Aveneae type)</taxon>
        <taxon>Aveninae</taxon>
        <taxon>Avena</taxon>
    </lineage>
</organism>
<evidence type="ECO:0000313" key="1">
    <source>
        <dbReference type="EnsemblPlants" id="AVESA.00010b.r2.5CG0873340.1.CDS.1"/>
    </source>
</evidence>
<accession>A0ACD5Y1Y3</accession>
<name>A0ACD5Y1Y3_AVESA</name>
<protein>
    <submittedName>
        <fullName evidence="1">Uncharacterized protein</fullName>
    </submittedName>
</protein>
<proteinExistence type="predicted"/>
<keyword evidence="2" id="KW-1185">Reference proteome</keyword>
<reference evidence="1" key="2">
    <citation type="submission" date="2025-09" db="UniProtKB">
        <authorList>
            <consortium name="EnsemblPlants"/>
        </authorList>
    </citation>
    <scope>IDENTIFICATION</scope>
</reference>
<reference evidence="1" key="1">
    <citation type="submission" date="2021-05" db="EMBL/GenBank/DDBJ databases">
        <authorList>
            <person name="Scholz U."/>
            <person name="Mascher M."/>
            <person name="Fiebig A."/>
        </authorList>
    </citation>
    <scope>NUCLEOTIDE SEQUENCE [LARGE SCALE GENOMIC DNA]</scope>
</reference>
<sequence length="422" mass="45387">MEAAAAAIHNAASLGSPVPRIRTATRRSACVAARSTPSGSSSRGDWQTACAILSSTNDNPAPAPKVNGQRTDLAPPQDSTSTSLDLAAVSTTNLKRPLSISDLSPAPLHGAQLRVAYQGVPGAYSEAAAGKAYPSCDAIPCDQFEVAFQAVELWIADRAVLPVENSLGGSIHRNYDLLLRHRLHIVGEVQLPVHHCLLALPGVRRELLARVISHPQALAQCEHTLTRMGLNVAREAHDDTAGAAEHVATHGLRDTAAIASARAAELYGLSVLADGIQDDASNVTRFVMLAREPIIPRTDRPFKTSIVLAHDREGTSLLFKVLSAFAFRDISLTKIESRPHRHRPIRLVDDANVGTAKHFEYMFYIDFQASMADVRAQNALAEIQEFTSFLRVLGSYPMDMTPWDSTAPSPASSSSTDQQQSG</sequence>